<keyword evidence="3" id="KW-1185">Reference proteome</keyword>
<keyword evidence="1" id="KW-0472">Membrane</keyword>
<keyword evidence="1" id="KW-1133">Transmembrane helix</keyword>
<name>A0AAV0BLM8_PHAPC</name>
<evidence type="ECO:0000313" key="3">
    <source>
        <dbReference type="Proteomes" id="UP001153365"/>
    </source>
</evidence>
<sequence length="214" mass="24051">MIERGRFTDRCLFLKKILTTLIIVFACINKTTIIILTFFAFNIYSYLLRILIIINTFTLFCLKASNRSSNKPRSSINLNSISNFNSVKNYFSPTCFRNSNNYSINPKDCYNALSQLRLDNFSNLPGEKIISKLSRSCLLKISSQTSVNSNNFGSRPSWNQTSNLLIRHSYSADIFGPVGLITSMCPNQGGTMLVKGQGGRDIVLQVGCIKNNRS</sequence>
<dbReference type="PROSITE" id="PS51257">
    <property type="entry name" value="PROKAR_LIPOPROTEIN"/>
    <property type="match status" value="1"/>
</dbReference>
<proteinExistence type="predicted"/>
<dbReference type="Proteomes" id="UP001153365">
    <property type="component" value="Unassembled WGS sequence"/>
</dbReference>
<dbReference type="AlphaFoldDB" id="A0AAV0BLM8"/>
<evidence type="ECO:0000256" key="1">
    <source>
        <dbReference type="SAM" id="Phobius"/>
    </source>
</evidence>
<comment type="caution">
    <text evidence="2">The sequence shown here is derived from an EMBL/GenBank/DDBJ whole genome shotgun (WGS) entry which is preliminary data.</text>
</comment>
<reference evidence="2" key="1">
    <citation type="submission" date="2022-06" db="EMBL/GenBank/DDBJ databases">
        <authorList>
            <consortium name="SYNGENTA / RWTH Aachen University"/>
        </authorList>
    </citation>
    <scope>NUCLEOTIDE SEQUENCE</scope>
</reference>
<gene>
    <name evidence="2" type="ORF">PPACK8108_LOCUS22005</name>
</gene>
<accession>A0AAV0BLM8</accession>
<feature type="transmembrane region" description="Helical" evidence="1">
    <location>
        <begin position="21"/>
        <end position="40"/>
    </location>
</feature>
<organism evidence="2 3">
    <name type="scientific">Phakopsora pachyrhizi</name>
    <name type="common">Asian soybean rust disease fungus</name>
    <dbReference type="NCBI Taxonomy" id="170000"/>
    <lineage>
        <taxon>Eukaryota</taxon>
        <taxon>Fungi</taxon>
        <taxon>Dikarya</taxon>
        <taxon>Basidiomycota</taxon>
        <taxon>Pucciniomycotina</taxon>
        <taxon>Pucciniomycetes</taxon>
        <taxon>Pucciniales</taxon>
        <taxon>Phakopsoraceae</taxon>
        <taxon>Phakopsora</taxon>
    </lineage>
</organism>
<evidence type="ECO:0000313" key="2">
    <source>
        <dbReference type="EMBL" id="CAH7687250.1"/>
    </source>
</evidence>
<keyword evidence="1" id="KW-0812">Transmembrane</keyword>
<protein>
    <submittedName>
        <fullName evidence="2">Expressed protein</fullName>
    </submittedName>
</protein>
<dbReference type="EMBL" id="CALTRL010005845">
    <property type="protein sequence ID" value="CAH7687250.1"/>
    <property type="molecule type" value="Genomic_DNA"/>
</dbReference>